<keyword evidence="2" id="KW-1185">Reference proteome</keyword>
<sequence>MERYPPSRPLYKAGRRRLHRSSSFLRLLPCAATLLAHRHYRHGSEERHQGPDPVRKKAVNPLFEKWPKQFGIRGALQAKRDLHCFVKCPKVQCGTKYTHSSYGSHRPYWARMSQSDNNTKYQTKDKAAKKEMLLKEAQKEAEGKTVEVKKTVAVKQTSMTKLMRPGKNRVAISLAQSHMARPKLRKSFSLRKVAQRMT</sequence>
<dbReference type="Gramene" id="OB01G51280.1">
    <property type="protein sequence ID" value="OB01G51280.1"/>
    <property type="gene ID" value="OB01G51280"/>
</dbReference>
<reference evidence="1" key="2">
    <citation type="submission" date="2013-04" db="UniProtKB">
        <authorList>
            <consortium name="EnsemblPlants"/>
        </authorList>
    </citation>
    <scope>IDENTIFICATION</scope>
</reference>
<protein>
    <submittedName>
        <fullName evidence="1">Uncharacterized protein</fullName>
    </submittedName>
</protein>
<evidence type="ECO:0000313" key="1">
    <source>
        <dbReference type="EnsemblPlants" id="OB01G51280.1"/>
    </source>
</evidence>
<dbReference type="STRING" id="4533.J3L7C2"/>
<dbReference type="EnsemblPlants" id="OB01G51280.1">
    <property type="protein sequence ID" value="OB01G51280.1"/>
    <property type="gene ID" value="OB01G51280"/>
</dbReference>
<proteinExistence type="predicted"/>
<dbReference type="HOGENOM" id="CLU_1379999_0_0_1"/>
<evidence type="ECO:0000313" key="2">
    <source>
        <dbReference type="Proteomes" id="UP000006038"/>
    </source>
</evidence>
<dbReference type="Proteomes" id="UP000006038">
    <property type="component" value="Chromosome 1"/>
</dbReference>
<dbReference type="AlphaFoldDB" id="J3L7C2"/>
<organism evidence="1">
    <name type="scientific">Oryza brachyantha</name>
    <name type="common">malo sina</name>
    <dbReference type="NCBI Taxonomy" id="4533"/>
    <lineage>
        <taxon>Eukaryota</taxon>
        <taxon>Viridiplantae</taxon>
        <taxon>Streptophyta</taxon>
        <taxon>Embryophyta</taxon>
        <taxon>Tracheophyta</taxon>
        <taxon>Spermatophyta</taxon>
        <taxon>Magnoliopsida</taxon>
        <taxon>Liliopsida</taxon>
        <taxon>Poales</taxon>
        <taxon>Poaceae</taxon>
        <taxon>BOP clade</taxon>
        <taxon>Oryzoideae</taxon>
        <taxon>Oryzeae</taxon>
        <taxon>Oryzinae</taxon>
        <taxon>Oryza</taxon>
    </lineage>
</organism>
<name>J3L7C2_ORYBR</name>
<reference evidence="1" key="1">
    <citation type="journal article" date="2013" name="Nat. Commun.">
        <title>Whole-genome sequencing of Oryza brachyantha reveals mechanisms underlying Oryza genome evolution.</title>
        <authorList>
            <person name="Chen J."/>
            <person name="Huang Q."/>
            <person name="Gao D."/>
            <person name="Wang J."/>
            <person name="Lang Y."/>
            <person name="Liu T."/>
            <person name="Li B."/>
            <person name="Bai Z."/>
            <person name="Luis Goicoechea J."/>
            <person name="Liang C."/>
            <person name="Chen C."/>
            <person name="Zhang W."/>
            <person name="Sun S."/>
            <person name="Liao Y."/>
            <person name="Zhang X."/>
            <person name="Yang L."/>
            <person name="Song C."/>
            <person name="Wang M."/>
            <person name="Shi J."/>
            <person name="Liu G."/>
            <person name="Liu J."/>
            <person name="Zhou H."/>
            <person name="Zhou W."/>
            <person name="Yu Q."/>
            <person name="An N."/>
            <person name="Chen Y."/>
            <person name="Cai Q."/>
            <person name="Wang B."/>
            <person name="Liu B."/>
            <person name="Min J."/>
            <person name="Huang Y."/>
            <person name="Wu H."/>
            <person name="Li Z."/>
            <person name="Zhang Y."/>
            <person name="Yin Y."/>
            <person name="Song W."/>
            <person name="Jiang J."/>
            <person name="Jackson S.A."/>
            <person name="Wing R.A."/>
            <person name="Wang J."/>
            <person name="Chen M."/>
        </authorList>
    </citation>
    <scope>NUCLEOTIDE SEQUENCE [LARGE SCALE GENOMIC DNA]</scope>
    <source>
        <strain evidence="1">cv. IRGC 101232</strain>
    </source>
</reference>
<accession>J3L7C2</accession>
<dbReference type="eggNOG" id="KOG3166">
    <property type="taxonomic scope" value="Eukaryota"/>
</dbReference>